<evidence type="ECO:0000256" key="11">
    <source>
        <dbReference type="ARBA" id="ARBA00023306"/>
    </source>
</evidence>
<dbReference type="GO" id="GO:0006281">
    <property type="term" value="P:DNA repair"/>
    <property type="evidence" value="ECO:0007669"/>
    <property type="project" value="UniProtKB-KW"/>
</dbReference>
<evidence type="ECO:0000313" key="15">
    <source>
        <dbReference type="Proteomes" id="UP000323994"/>
    </source>
</evidence>
<dbReference type="GO" id="GO:0051301">
    <property type="term" value="P:cell division"/>
    <property type="evidence" value="ECO:0007669"/>
    <property type="project" value="UniProtKB-KW"/>
</dbReference>
<dbReference type="PROSITE" id="PS50160">
    <property type="entry name" value="DNA_LIGASE_A3"/>
    <property type="match status" value="1"/>
</dbReference>
<dbReference type="Pfam" id="PF01068">
    <property type="entry name" value="DNA_ligase_A_M"/>
    <property type="match status" value="1"/>
</dbReference>
<keyword evidence="9" id="KW-0233">DNA recombination</keyword>
<protein>
    <recommendedName>
        <fullName evidence="1">DNA ligase (ATP)</fullName>
        <ecNumber evidence="1">6.5.1.1</ecNumber>
    </recommendedName>
</protein>
<evidence type="ECO:0000256" key="4">
    <source>
        <dbReference type="ARBA" id="ARBA00022705"/>
    </source>
</evidence>
<dbReference type="PANTHER" id="PTHR45674">
    <property type="entry name" value="DNA LIGASE 1/3 FAMILY MEMBER"/>
    <property type="match status" value="1"/>
</dbReference>
<evidence type="ECO:0000256" key="9">
    <source>
        <dbReference type="ARBA" id="ARBA00023172"/>
    </source>
</evidence>
<dbReference type="AlphaFoldDB" id="A0A5M8QXP2"/>
<feature type="domain" description="ATP-dependent DNA ligase family profile" evidence="13">
    <location>
        <begin position="304"/>
        <end position="435"/>
    </location>
</feature>
<dbReference type="Gene3D" id="1.10.3260.10">
    <property type="entry name" value="DNA ligase, ATP-dependent, N-terminal domain"/>
    <property type="match status" value="1"/>
</dbReference>
<evidence type="ECO:0000256" key="8">
    <source>
        <dbReference type="ARBA" id="ARBA00022840"/>
    </source>
</evidence>
<evidence type="ECO:0000256" key="10">
    <source>
        <dbReference type="ARBA" id="ARBA00023204"/>
    </source>
</evidence>
<keyword evidence="5" id="KW-0479">Metal-binding</keyword>
<keyword evidence="2 14" id="KW-0436">Ligase</keyword>
<dbReference type="CDD" id="cd07972">
    <property type="entry name" value="OBF_DNA_ligase_Arch_LigB"/>
    <property type="match status" value="1"/>
</dbReference>
<dbReference type="Pfam" id="PF04679">
    <property type="entry name" value="DNA_ligase_A_C"/>
    <property type="match status" value="1"/>
</dbReference>
<dbReference type="InterPro" id="IPR026333">
    <property type="entry name" value="ATP_dep_DNA_lig_pp_1105_fam"/>
</dbReference>
<comment type="caution">
    <text evidence="14">The sequence shown here is derived from an EMBL/GenBank/DDBJ whole genome shotgun (WGS) entry which is preliminary data.</text>
</comment>
<dbReference type="GO" id="GO:0003910">
    <property type="term" value="F:DNA ligase (ATP) activity"/>
    <property type="evidence" value="ECO:0007669"/>
    <property type="project" value="UniProtKB-EC"/>
</dbReference>
<evidence type="ECO:0000256" key="3">
    <source>
        <dbReference type="ARBA" id="ARBA00022618"/>
    </source>
</evidence>
<keyword evidence="8" id="KW-0067">ATP-binding</keyword>
<name>A0A5M8QXP2_9BACT</name>
<evidence type="ECO:0000313" key="14">
    <source>
        <dbReference type="EMBL" id="KAA6441047.1"/>
    </source>
</evidence>
<keyword evidence="10" id="KW-0234">DNA repair</keyword>
<keyword evidence="15" id="KW-1185">Reference proteome</keyword>
<evidence type="ECO:0000256" key="12">
    <source>
        <dbReference type="ARBA" id="ARBA00034003"/>
    </source>
</evidence>
<sequence length="532" mass="61513">MKQFAELFMNLDRTNKTNAKVELMKNYFLTASDEDKLWALTLFTGRRPSFKVNRTQVKEWAAEEAGIPMWLFQESYHSVGDLGETISLLLPRSPIQGSDKSLTEWFHYLNMLPGMTDIEKHDHIIQAWMQLSQHETFVFNKLLMGSFRIGVSQTLVVRALAEATETDSNIIAHRVMGQWDPLQTTFETLILDKGEDDNASRPYPFFLAYPVEGDVSGLGNPEDWFAEWKWDGIRSQIIFRNGELFIWTRGEELSTEKFPELHFLSSVLPEGTVLDGEIVSYTDNRPMPFSVLQTRIGRKNLSKKALQEAPVAFIAYDILEVDRKDIRSLTQQERRAQLEQLHHSLPVQPFFLLSPLIQFKEWNELHDLHPLSRQHAAEGFMIKRKNSTYQVGRKKGDWWKWKINPLSVDAVLIYAQKGSGRRAELFTDYTFAVWGDDGKLIPFAKAYSGLTDVEIGQVDYFIKRNVLEKFGPVRTVKPELVFEIGFEGINESSRHKSGIAVRFPRILRWRKDKKAEEADTLENLKGILETYR</sequence>
<dbReference type="GO" id="GO:0046872">
    <property type="term" value="F:metal ion binding"/>
    <property type="evidence" value="ECO:0007669"/>
    <property type="project" value="UniProtKB-KW"/>
</dbReference>
<dbReference type="InterPro" id="IPR050191">
    <property type="entry name" value="ATP-dep_DNA_ligase"/>
</dbReference>
<dbReference type="GO" id="GO:0005524">
    <property type="term" value="F:ATP binding"/>
    <property type="evidence" value="ECO:0007669"/>
    <property type="project" value="UniProtKB-KW"/>
</dbReference>
<dbReference type="CDD" id="cd07897">
    <property type="entry name" value="Adenylation_DNA_ligase_Bac1"/>
    <property type="match status" value="1"/>
</dbReference>
<dbReference type="InterPro" id="IPR036599">
    <property type="entry name" value="DNA_ligase_N_sf"/>
</dbReference>
<evidence type="ECO:0000256" key="2">
    <source>
        <dbReference type="ARBA" id="ARBA00022598"/>
    </source>
</evidence>
<gene>
    <name evidence="14" type="ORF">FEM33_04375</name>
</gene>
<proteinExistence type="predicted"/>
<dbReference type="Gene3D" id="2.40.50.140">
    <property type="entry name" value="Nucleic acid-binding proteins"/>
    <property type="match status" value="1"/>
</dbReference>
<evidence type="ECO:0000256" key="1">
    <source>
        <dbReference type="ARBA" id="ARBA00012727"/>
    </source>
</evidence>
<comment type="catalytic activity">
    <reaction evidence="12">
        <text>ATP + (deoxyribonucleotide)n-3'-hydroxyl + 5'-phospho-(deoxyribonucleotide)m = (deoxyribonucleotide)n+m + AMP + diphosphate.</text>
        <dbReference type="EC" id="6.5.1.1"/>
    </reaction>
</comment>
<dbReference type="Pfam" id="PF04675">
    <property type="entry name" value="DNA_ligase_A_N"/>
    <property type="match status" value="1"/>
</dbReference>
<keyword evidence="3" id="KW-0132">Cell division</keyword>
<keyword evidence="7" id="KW-0227">DNA damage</keyword>
<dbReference type="NCBIfam" id="NF006701">
    <property type="entry name" value="PRK09247.1"/>
    <property type="match status" value="1"/>
</dbReference>
<evidence type="ECO:0000259" key="13">
    <source>
        <dbReference type="PROSITE" id="PS50160"/>
    </source>
</evidence>
<dbReference type="NCBIfam" id="TIGR04120">
    <property type="entry name" value="DNA_lig_bact"/>
    <property type="match status" value="1"/>
</dbReference>
<evidence type="ECO:0000256" key="7">
    <source>
        <dbReference type="ARBA" id="ARBA00022763"/>
    </source>
</evidence>
<dbReference type="Proteomes" id="UP000323994">
    <property type="component" value="Unassembled WGS sequence"/>
</dbReference>
<evidence type="ECO:0000256" key="6">
    <source>
        <dbReference type="ARBA" id="ARBA00022741"/>
    </source>
</evidence>
<reference evidence="14 15" key="1">
    <citation type="submission" date="2019-05" db="EMBL/GenBank/DDBJ databases">
        <authorList>
            <person name="Qu J.-H."/>
        </authorList>
    </citation>
    <scope>NUCLEOTIDE SEQUENCE [LARGE SCALE GENOMIC DNA]</scope>
    <source>
        <strain evidence="14 15">NS28</strain>
    </source>
</reference>
<dbReference type="SUPFAM" id="SSF117018">
    <property type="entry name" value="ATP-dependent DNA ligase DNA-binding domain"/>
    <property type="match status" value="1"/>
</dbReference>
<organism evidence="14 15">
    <name type="scientific">Dyadobacter flavalbus</name>
    <dbReference type="NCBI Taxonomy" id="2579942"/>
    <lineage>
        <taxon>Bacteria</taxon>
        <taxon>Pseudomonadati</taxon>
        <taxon>Bacteroidota</taxon>
        <taxon>Cytophagia</taxon>
        <taxon>Cytophagales</taxon>
        <taxon>Spirosomataceae</taxon>
        <taxon>Dyadobacter</taxon>
    </lineage>
</organism>
<dbReference type="EC" id="6.5.1.1" evidence="1"/>
<dbReference type="InterPro" id="IPR012340">
    <property type="entry name" value="NA-bd_OB-fold"/>
</dbReference>
<keyword evidence="4" id="KW-0235">DNA replication</keyword>
<dbReference type="InterPro" id="IPR012310">
    <property type="entry name" value="DNA_ligase_ATP-dep_cent"/>
</dbReference>
<dbReference type="InterPro" id="IPR012308">
    <property type="entry name" value="DNA_ligase_ATP-dep_N"/>
</dbReference>
<accession>A0A5M8QXP2</accession>
<dbReference type="RefSeq" id="WP_139010888.1">
    <property type="nucleotide sequence ID" value="NZ_VBSN01000024.1"/>
</dbReference>
<dbReference type="SUPFAM" id="SSF50249">
    <property type="entry name" value="Nucleic acid-binding proteins"/>
    <property type="match status" value="1"/>
</dbReference>
<dbReference type="SUPFAM" id="SSF56091">
    <property type="entry name" value="DNA ligase/mRNA capping enzyme, catalytic domain"/>
    <property type="match status" value="1"/>
</dbReference>
<dbReference type="OrthoDB" id="9767858at2"/>
<evidence type="ECO:0000256" key="5">
    <source>
        <dbReference type="ARBA" id="ARBA00022723"/>
    </source>
</evidence>
<keyword evidence="11" id="KW-0131">Cell cycle</keyword>
<dbReference type="PANTHER" id="PTHR45674:SF13">
    <property type="entry name" value="DNA LIGASE-RELATED"/>
    <property type="match status" value="1"/>
</dbReference>
<dbReference type="GO" id="GO:0006310">
    <property type="term" value="P:DNA recombination"/>
    <property type="evidence" value="ECO:0007669"/>
    <property type="project" value="UniProtKB-KW"/>
</dbReference>
<keyword evidence="6" id="KW-0547">Nucleotide-binding</keyword>
<dbReference type="EMBL" id="VBSN01000024">
    <property type="protein sequence ID" value="KAA6441047.1"/>
    <property type="molecule type" value="Genomic_DNA"/>
</dbReference>
<dbReference type="InterPro" id="IPR012309">
    <property type="entry name" value="DNA_ligase_ATP-dep_C"/>
</dbReference>
<dbReference type="GO" id="GO:0003677">
    <property type="term" value="F:DNA binding"/>
    <property type="evidence" value="ECO:0007669"/>
    <property type="project" value="InterPro"/>
</dbReference>
<dbReference type="Gene3D" id="3.30.470.30">
    <property type="entry name" value="DNA ligase/mRNA capping enzyme"/>
    <property type="match status" value="1"/>
</dbReference>
<dbReference type="GO" id="GO:0006260">
    <property type="term" value="P:DNA replication"/>
    <property type="evidence" value="ECO:0007669"/>
    <property type="project" value="UniProtKB-KW"/>
</dbReference>